<name>A0A0F9E5Q2_9ZZZZ</name>
<dbReference type="AlphaFoldDB" id="A0A0F9E5Q2"/>
<reference evidence="1" key="1">
    <citation type="journal article" date="2015" name="Nature">
        <title>Complex archaea that bridge the gap between prokaryotes and eukaryotes.</title>
        <authorList>
            <person name="Spang A."/>
            <person name="Saw J.H."/>
            <person name="Jorgensen S.L."/>
            <person name="Zaremba-Niedzwiedzka K."/>
            <person name="Martijn J."/>
            <person name="Lind A.E."/>
            <person name="van Eijk R."/>
            <person name="Schleper C."/>
            <person name="Guy L."/>
            <person name="Ettema T.J."/>
        </authorList>
    </citation>
    <scope>NUCLEOTIDE SEQUENCE</scope>
</reference>
<protein>
    <submittedName>
        <fullName evidence="1">Uncharacterized protein</fullName>
    </submittedName>
</protein>
<gene>
    <name evidence="1" type="ORF">LCGC14_2466060</name>
</gene>
<comment type="caution">
    <text evidence="1">The sequence shown here is derived from an EMBL/GenBank/DDBJ whole genome shotgun (WGS) entry which is preliminary data.</text>
</comment>
<dbReference type="EMBL" id="LAZR01038508">
    <property type="protein sequence ID" value="KKL19378.1"/>
    <property type="molecule type" value="Genomic_DNA"/>
</dbReference>
<evidence type="ECO:0000313" key="1">
    <source>
        <dbReference type="EMBL" id="KKL19378.1"/>
    </source>
</evidence>
<proteinExistence type="predicted"/>
<sequence length="96" mass="11675">MEQEIRKLNAGVFDDIQVFENDEYQFYQVKHSINIIGDLITYDDLINPEIKISIQKIYFNLTEIKDMFDNFSIENSHATRHYYRIKDKLEKYKIFD</sequence>
<accession>A0A0F9E5Q2</accession>
<organism evidence="1">
    <name type="scientific">marine sediment metagenome</name>
    <dbReference type="NCBI Taxonomy" id="412755"/>
    <lineage>
        <taxon>unclassified sequences</taxon>
        <taxon>metagenomes</taxon>
        <taxon>ecological metagenomes</taxon>
    </lineage>
</organism>